<gene>
    <name evidence="1" type="ORF">BEL07_19005</name>
</gene>
<dbReference type="Pfam" id="PF04978">
    <property type="entry name" value="MST"/>
    <property type="match status" value="1"/>
</dbReference>
<protein>
    <submittedName>
        <fullName evidence="1">Mini-circle protein</fullName>
    </submittedName>
</protein>
<name>A0A1E8Q289_9MYCO</name>
<keyword evidence="2" id="KW-1185">Reference proteome</keyword>
<dbReference type="InterPro" id="IPR007061">
    <property type="entry name" value="MST-like"/>
</dbReference>
<dbReference type="SUPFAM" id="SSF109854">
    <property type="entry name" value="DinB/YfiT-like putative metalloenzymes"/>
    <property type="match status" value="1"/>
</dbReference>
<evidence type="ECO:0000313" key="1">
    <source>
        <dbReference type="EMBL" id="OFJ52169.1"/>
    </source>
</evidence>
<evidence type="ECO:0000313" key="2">
    <source>
        <dbReference type="Proteomes" id="UP000178953"/>
    </source>
</evidence>
<reference evidence="1 2" key="1">
    <citation type="submission" date="2016-09" db="EMBL/GenBank/DDBJ databases">
        <title>genome sequence of Mycobacterium sp. 739 SCH.</title>
        <authorList>
            <person name="Greninger A.L."/>
            <person name="Qin X."/>
            <person name="Jerome K."/>
            <person name="Vora S."/>
            <person name="Quinn K."/>
        </authorList>
    </citation>
    <scope>NUCLEOTIDE SEQUENCE [LARGE SCALE GENOMIC DNA]</scope>
    <source>
        <strain evidence="1 2">SCH</strain>
    </source>
</reference>
<accession>A0A1E8Q289</accession>
<comment type="caution">
    <text evidence="1">The sequence shown here is derived from an EMBL/GenBank/DDBJ whole genome shotgun (WGS) entry which is preliminary data.</text>
</comment>
<dbReference type="Gene3D" id="1.20.120.450">
    <property type="entry name" value="dinb family like domain"/>
    <property type="match status" value="1"/>
</dbReference>
<dbReference type="EMBL" id="MCHX01000046">
    <property type="protein sequence ID" value="OFJ52169.1"/>
    <property type="molecule type" value="Genomic_DNA"/>
</dbReference>
<dbReference type="Proteomes" id="UP000178953">
    <property type="component" value="Unassembled WGS sequence"/>
</dbReference>
<dbReference type="InterPro" id="IPR034660">
    <property type="entry name" value="DinB/YfiT-like"/>
</dbReference>
<dbReference type="AlphaFoldDB" id="A0A1E8Q289"/>
<sequence length="166" mass="18338">MTTWSIPQTTTGTERRLLESTLDRNRAELINTARGLSDADARRRCVASMTTPIGLLKHAAVAERIWFQHILGGVPKNACGGGTTAGDTSFIVDDVETVVDVIAEFEMASERSRVFAAKFDLDDIRAHPHLGNVNLRFVYLLAIEDFARHAGHGDILREQIEHAGER</sequence>
<organism evidence="1 2">
    <name type="scientific">Mycolicibacterium grossiae</name>
    <dbReference type="NCBI Taxonomy" id="1552759"/>
    <lineage>
        <taxon>Bacteria</taxon>
        <taxon>Bacillati</taxon>
        <taxon>Actinomycetota</taxon>
        <taxon>Actinomycetes</taxon>
        <taxon>Mycobacteriales</taxon>
        <taxon>Mycobacteriaceae</taxon>
        <taxon>Mycolicibacterium</taxon>
    </lineage>
</organism>
<proteinExistence type="predicted"/>